<feature type="region of interest" description="Disordered" evidence="1">
    <location>
        <begin position="27"/>
        <end position="71"/>
    </location>
</feature>
<reference evidence="2" key="1">
    <citation type="journal article" date="2005" name="Genome Res.">
        <title>Sequence, annotation, and analysis of synteny between rice chromosome 3 and diverged grass species.</title>
        <authorList>
            <consortium name="Rice Chromosome 3 Sequencing Consortium"/>
            <person name="Buell C.R."/>
            <person name="Yuan Q."/>
            <person name="Ouyang S."/>
            <person name="Liu J."/>
            <person name="Zhu W."/>
            <person name="Wang A."/>
            <person name="Maiti R."/>
            <person name="Haas B."/>
            <person name="Wortman J."/>
            <person name="Pertea M."/>
            <person name="Jones K.M."/>
            <person name="Kim M."/>
            <person name="Overton L."/>
            <person name="Tsitrin T."/>
            <person name="Fadrosh D."/>
            <person name="Bera J."/>
            <person name="Weaver B."/>
            <person name="Jin S."/>
            <person name="Johri S."/>
            <person name="Reardon M."/>
            <person name="Webb K."/>
            <person name="Hill J."/>
            <person name="Moffat K."/>
            <person name="Tallon L."/>
            <person name="Van Aken S."/>
            <person name="Lewis M."/>
            <person name="Utterback T."/>
            <person name="Feldblyum T."/>
            <person name="Zismann V."/>
            <person name="Iobst S."/>
            <person name="Hsiao J."/>
            <person name="de Vazeille A.R."/>
            <person name="Salzberg S.L."/>
            <person name="White O."/>
            <person name="Fraser C."/>
            <person name="Yu Y."/>
            <person name="Kim H."/>
            <person name="Rambo T."/>
            <person name="Currie J."/>
            <person name="Collura K."/>
            <person name="Kernodle-Thompson S."/>
            <person name="Wei F."/>
            <person name="Kudrna K."/>
            <person name="Ammiraju J.S."/>
            <person name="Luo M."/>
            <person name="Goicoechea J.L."/>
            <person name="Wing R.A."/>
            <person name="Henry D."/>
            <person name="Oates R."/>
            <person name="Palmer M."/>
            <person name="Pries G."/>
            <person name="Saski C."/>
            <person name="Simmons J."/>
            <person name="Soderlund C."/>
            <person name="Nelson W."/>
            <person name="de la Bastide M."/>
            <person name="Spiegel L."/>
            <person name="Nascimento L."/>
            <person name="Huang E."/>
            <person name="Preston R."/>
            <person name="Zutavern T."/>
            <person name="Palmer L."/>
            <person name="O'Shaughnessy A."/>
            <person name="Dike S."/>
            <person name="McCombie W.R."/>
            <person name="Minx P."/>
            <person name="Cordum H."/>
            <person name="Wilson R."/>
            <person name="Jin W."/>
            <person name="Lee H.R."/>
            <person name="Jiang J."/>
            <person name="Jackson S."/>
        </authorList>
    </citation>
    <scope>NUCLEOTIDE SEQUENCE [LARGE SCALE GENOMIC DNA]</scope>
</reference>
<protein>
    <submittedName>
        <fullName evidence="2">Uncharacterized protein</fullName>
    </submittedName>
</protein>
<dbReference type="AlphaFoldDB" id="Q10IY4"/>
<gene>
    <name evidence="2" type="ordered locus">LOC_Os03g32636</name>
</gene>
<organism evidence="2">
    <name type="scientific">Oryza sativa subsp. japonica</name>
    <name type="common">Rice</name>
    <dbReference type="NCBI Taxonomy" id="39947"/>
    <lineage>
        <taxon>Eukaryota</taxon>
        <taxon>Viridiplantae</taxon>
        <taxon>Streptophyta</taxon>
        <taxon>Embryophyta</taxon>
        <taxon>Tracheophyta</taxon>
        <taxon>Spermatophyta</taxon>
        <taxon>Magnoliopsida</taxon>
        <taxon>Liliopsida</taxon>
        <taxon>Poales</taxon>
        <taxon>Poaceae</taxon>
        <taxon>BOP clade</taxon>
        <taxon>Oryzoideae</taxon>
        <taxon>Oryzeae</taxon>
        <taxon>Oryzinae</taxon>
        <taxon>Oryza</taxon>
        <taxon>Oryza sativa</taxon>
    </lineage>
</organism>
<feature type="compositionally biased region" description="Basic and acidic residues" evidence="1">
    <location>
        <begin position="62"/>
        <end position="71"/>
    </location>
</feature>
<evidence type="ECO:0000313" key="2">
    <source>
        <dbReference type="EMBL" id="ABF96854.1"/>
    </source>
</evidence>
<proteinExistence type="predicted"/>
<name>Q10IY4_ORYSJ</name>
<feature type="compositionally biased region" description="Basic and acidic residues" evidence="1">
    <location>
        <begin position="27"/>
        <end position="49"/>
    </location>
</feature>
<accession>Q10IY4</accession>
<dbReference type="EMBL" id="DP000009">
    <property type="protein sequence ID" value="ABF96854.1"/>
    <property type="molecule type" value="Genomic_DNA"/>
</dbReference>
<reference evidence="2" key="2">
    <citation type="submission" date="2006-06" db="EMBL/GenBank/DDBJ databases">
        <authorList>
            <person name="Buell R."/>
            <person name="Wing R.A."/>
            <person name="McCombie W.A."/>
            <person name="Ouyang S."/>
        </authorList>
    </citation>
    <scope>NUCLEOTIDE SEQUENCE</scope>
</reference>
<sequence length="71" mass="8134">MAKSSSFGRYSSPCTLRLGRLWLDKLDDDSTKNDKRCSRAKHHDDDENRGLPGRSGSIPLRVKRDDHADYE</sequence>
<evidence type="ECO:0000256" key="1">
    <source>
        <dbReference type="SAM" id="MobiDB-lite"/>
    </source>
</evidence>